<dbReference type="Proteomes" id="UP000553016">
    <property type="component" value="Unassembled WGS sequence"/>
</dbReference>
<dbReference type="Proteomes" id="UP000547643">
    <property type="component" value="Unassembled WGS sequence"/>
</dbReference>
<evidence type="ECO:0000313" key="22">
    <source>
        <dbReference type="Proteomes" id="UP000529446"/>
    </source>
</evidence>
<name>A0A099W4I6_9LIST</name>
<evidence type="ECO:0000313" key="31">
    <source>
        <dbReference type="Proteomes" id="UP000547643"/>
    </source>
</evidence>
<dbReference type="EMBL" id="JAAROL010000003">
    <property type="protein sequence ID" value="MBC1332151.1"/>
    <property type="molecule type" value="Genomic_DNA"/>
</dbReference>
<dbReference type="EMBL" id="JAARRW010000003">
    <property type="protein sequence ID" value="MBC1562337.1"/>
    <property type="molecule type" value="Genomic_DNA"/>
</dbReference>
<evidence type="ECO:0000313" key="11">
    <source>
        <dbReference type="EMBL" id="MBC2003309.1"/>
    </source>
</evidence>
<evidence type="ECO:0000313" key="27">
    <source>
        <dbReference type="Proteomes" id="UP000543005"/>
    </source>
</evidence>
<keyword evidence="20" id="KW-1185">Reference proteome</keyword>
<dbReference type="EMBL" id="JAARMV010000001">
    <property type="protein sequence ID" value="MBC2370576.1"/>
    <property type="molecule type" value="Genomic_DNA"/>
</dbReference>
<dbReference type="Proteomes" id="UP000546806">
    <property type="component" value="Unassembled WGS sequence"/>
</dbReference>
<dbReference type="Pfam" id="PF12728">
    <property type="entry name" value="HTH_17"/>
    <property type="match status" value="1"/>
</dbReference>
<gene>
    <name evidence="2" type="ORF">EP57_11530</name>
    <name evidence="3" type="ORF">HB759_09430</name>
    <name evidence="4" type="ORF">HB836_10050</name>
    <name evidence="5" type="ORF">HB902_09630</name>
    <name evidence="7" type="ORF">HB904_14560</name>
    <name evidence="6" type="ORF">HB907_12040</name>
    <name evidence="19" type="ORF">HBP98_01030</name>
    <name evidence="8" type="ORF">HCA46_12315</name>
    <name evidence="9" type="ORF">HCA52_07895</name>
    <name evidence="10" type="ORF">HCA55_10855</name>
    <name evidence="11" type="ORF">HCA78_05965</name>
    <name evidence="12" type="ORF">HCB06_00855</name>
    <name evidence="16" type="ORF">HCB25_08630</name>
    <name evidence="13" type="ORF">HCB26_08880</name>
    <name evidence="14" type="ORF">HCB27_03755</name>
    <name evidence="15" type="ORF">HCB35_04940</name>
    <name evidence="17" type="ORF">HCB69_16420</name>
    <name evidence="18" type="ORF">HCC36_07885</name>
</gene>
<dbReference type="EMBL" id="JAARXI010000001">
    <property type="protein sequence ID" value="MBC2115155.1"/>
    <property type="molecule type" value="Genomic_DNA"/>
</dbReference>
<evidence type="ECO:0000313" key="35">
    <source>
        <dbReference type="Proteomes" id="UP000574104"/>
    </source>
</evidence>
<dbReference type="Proteomes" id="UP000548082">
    <property type="component" value="Unassembled WGS sequence"/>
</dbReference>
<dbReference type="eggNOG" id="COG3311">
    <property type="taxonomic scope" value="Bacteria"/>
</dbReference>
<evidence type="ECO:0000313" key="17">
    <source>
        <dbReference type="EMBL" id="MBC2285955.1"/>
    </source>
</evidence>
<dbReference type="EMBL" id="JAARUV010000004">
    <property type="protein sequence ID" value="MBC1779618.1"/>
    <property type="molecule type" value="Genomic_DNA"/>
</dbReference>
<accession>A0A099W4I6</accession>
<dbReference type="Proteomes" id="UP000029844">
    <property type="component" value="Unassembled WGS sequence"/>
</dbReference>
<dbReference type="EMBL" id="JAARZA010000002">
    <property type="protein sequence ID" value="MBC2239811.1"/>
    <property type="molecule type" value="Genomic_DNA"/>
</dbReference>
<dbReference type="EMBL" id="JAARRU010000003">
    <property type="protein sequence ID" value="MBC1566145.1"/>
    <property type="molecule type" value="Genomic_DNA"/>
</dbReference>
<evidence type="ECO:0000313" key="26">
    <source>
        <dbReference type="Proteomes" id="UP000541955"/>
    </source>
</evidence>
<sequence length="74" mass="8838">MEKKKALVLLEKYFLTTEETAVFLGISKQALSSLVKRGKLDRIEKGKISLFFKDDVERRKREQSELRRKYRPYT</sequence>
<dbReference type="EMBL" id="JAARYD010000002">
    <property type="protein sequence ID" value="MBC2175713.1"/>
    <property type="molecule type" value="Genomic_DNA"/>
</dbReference>
<evidence type="ECO:0000313" key="21">
    <source>
        <dbReference type="Proteomes" id="UP000519573"/>
    </source>
</evidence>
<evidence type="ECO:0000313" key="8">
    <source>
        <dbReference type="EMBL" id="MBC1779618.1"/>
    </source>
</evidence>
<dbReference type="Proteomes" id="UP000543005">
    <property type="component" value="Unassembled WGS sequence"/>
</dbReference>
<evidence type="ECO:0000313" key="23">
    <source>
        <dbReference type="Proteomes" id="UP000532866"/>
    </source>
</evidence>
<feature type="domain" description="Helix-turn-helix" evidence="1">
    <location>
        <begin position="14"/>
        <end position="63"/>
    </location>
</feature>
<dbReference type="OrthoDB" id="2361917at2"/>
<dbReference type="EMBL" id="JAARYH010000003">
    <property type="protein sequence ID" value="MBC2166684.1"/>
    <property type="molecule type" value="Genomic_DNA"/>
</dbReference>
<reference evidence="2 20" key="1">
    <citation type="submission" date="2014-05" db="EMBL/GenBank/DDBJ databases">
        <title>Novel Listeriaceae from food processing environments.</title>
        <authorList>
            <person name="den Bakker H.C."/>
        </authorList>
    </citation>
    <scope>NUCLEOTIDE SEQUENCE [LARGE SCALE GENOMIC DNA]</scope>
    <source>
        <strain evidence="2 20">FSL A5-0281</strain>
    </source>
</reference>
<evidence type="ECO:0000259" key="1">
    <source>
        <dbReference type="Pfam" id="PF12728"/>
    </source>
</evidence>
<evidence type="ECO:0000313" key="25">
    <source>
        <dbReference type="Proteomes" id="UP000541735"/>
    </source>
</evidence>
<dbReference type="GeneID" id="58717986"/>
<proteinExistence type="predicted"/>
<evidence type="ECO:0000313" key="5">
    <source>
        <dbReference type="EMBL" id="MBC1562337.1"/>
    </source>
</evidence>
<reference evidence="21 22" key="2">
    <citation type="submission" date="2020-03" db="EMBL/GenBank/DDBJ databases">
        <title>Soil Listeria distribution.</title>
        <authorList>
            <person name="Liao J."/>
            <person name="Wiedmann M."/>
        </authorList>
    </citation>
    <scope>NUCLEOTIDE SEQUENCE [LARGE SCALE GENOMIC DNA]</scope>
    <source>
        <strain evidence="18 27">FSL L7-0051</strain>
        <strain evidence="17 36">FSL L7-0054</strain>
        <strain evidence="15 34">FSL L7-0149</strain>
        <strain evidence="16 33">FSL L7-0153</strain>
        <strain evidence="13 21">FSL L7-0245</strain>
        <strain evidence="14 25">FSL L7-0259</strain>
        <strain evidence="12 22">FSL L7-0360</strain>
        <strain evidence="11 30">FSL L7-0435</strain>
        <strain evidence="9 24">FSL L7-0978</strain>
        <strain evidence="10 32">FSL L7-0990</strain>
        <strain evidence="8 31">FSL L7-1017</strain>
        <strain evidence="7 35">FSL L7-1299</strain>
        <strain evidence="5 26">FSL L7-1387</strain>
        <strain evidence="6 37">FSL L7-1427</strain>
        <strain evidence="4 28">FSL L7-1658</strain>
        <strain evidence="3 23">FSL L7-1833</strain>
        <strain evidence="19 29">FSL L7-1850</strain>
    </source>
</reference>
<evidence type="ECO:0000313" key="18">
    <source>
        <dbReference type="EMBL" id="MBC2293141.1"/>
    </source>
</evidence>
<dbReference type="Proteomes" id="UP000550367">
    <property type="component" value="Unassembled WGS sequence"/>
</dbReference>
<dbReference type="EMBL" id="JAARWW010000002">
    <property type="protein sequence ID" value="MBC2003309.1"/>
    <property type="molecule type" value="Genomic_DNA"/>
</dbReference>
<evidence type="ECO:0000313" key="30">
    <source>
        <dbReference type="Proteomes" id="UP000546806"/>
    </source>
</evidence>
<dbReference type="Proteomes" id="UP000541955">
    <property type="component" value="Unassembled WGS sequence"/>
</dbReference>
<dbReference type="EMBL" id="JAARZS010000073">
    <property type="protein sequence ID" value="MBC2285955.1"/>
    <property type="molecule type" value="Genomic_DNA"/>
</dbReference>
<evidence type="ECO:0000313" key="16">
    <source>
        <dbReference type="EMBL" id="MBC2244135.1"/>
    </source>
</evidence>
<evidence type="ECO:0000313" key="34">
    <source>
        <dbReference type="Proteomes" id="UP000553016"/>
    </source>
</evidence>
<dbReference type="Proteomes" id="UP000586951">
    <property type="component" value="Unassembled WGS sequence"/>
</dbReference>
<evidence type="ECO:0000313" key="4">
    <source>
        <dbReference type="EMBL" id="MBC1401950.1"/>
    </source>
</evidence>
<dbReference type="RefSeq" id="WP_036086810.1">
    <property type="nucleotide sequence ID" value="NZ_CBCSHQ010000010.1"/>
</dbReference>
<evidence type="ECO:0000313" key="2">
    <source>
        <dbReference type="EMBL" id="KGL39691.1"/>
    </source>
</evidence>
<dbReference type="EMBL" id="JAARPT010000005">
    <property type="protein sequence ID" value="MBC1401950.1"/>
    <property type="molecule type" value="Genomic_DNA"/>
</dbReference>
<evidence type="ECO:0000313" key="13">
    <source>
        <dbReference type="EMBL" id="MBC2166684.1"/>
    </source>
</evidence>
<dbReference type="Proteomes" id="UP000529446">
    <property type="component" value="Unassembled WGS sequence"/>
</dbReference>
<dbReference type="EMBL" id="JAARSH010000011">
    <property type="protein sequence ID" value="MBC1617426.1"/>
    <property type="molecule type" value="Genomic_DNA"/>
</dbReference>
<dbReference type="Proteomes" id="UP000585696">
    <property type="component" value="Unassembled WGS sequence"/>
</dbReference>
<dbReference type="EMBL" id="JAARYY010000004">
    <property type="protein sequence ID" value="MBC2244135.1"/>
    <property type="molecule type" value="Genomic_DNA"/>
</dbReference>
<dbReference type="Proteomes" id="UP000544413">
    <property type="component" value="Unassembled WGS sequence"/>
</dbReference>
<evidence type="ECO:0000313" key="10">
    <source>
        <dbReference type="EMBL" id="MBC1797224.1"/>
    </source>
</evidence>
<evidence type="ECO:0000313" key="24">
    <source>
        <dbReference type="Proteomes" id="UP000539064"/>
    </source>
</evidence>
<dbReference type="Proteomes" id="UP000532866">
    <property type="component" value="Unassembled WGS sequence"/>
</dbReference>
<evidence type="ECO:0000313" key="9">
    <source>
        <dbReference type="EMBL" id="MBC1793331.1"/>
    </source>
</evidence>
<evidence type="ECO:0000313" key="6">
    <source>
        <dbReference type="EMBL" id="MBC1566145.1"/>
    </source>
</evidence>
<protein>
    <submittedName>
        <fullName evidence="3">Helix-turn-helix domain-containing protein</fullName>
    </submittedName>
</protein>
<dbReference type="AlphaFoldDB" id="A0A099W4I6"/>
<evidence type="ECO:0000313" key="32">
    <source>
        <dbReference type="Proteomes" id="UP000548082"/>
    </source>
</evidence>
<evidence type="ECO:0000313" key="19">
    <source>
        <dbReference type="EMBL" id="MBC2370576.1"/>
    </source>
</evidence>
<dbReference type="Proteomes" id="UP000539064">
    <property type="component" value="Unassembled WGS sequence"/>
</dbReference>
<evidence type="ECO:0000313" key="12">
    <source>
        <dbReference type="EMBL" id="MBC2115155.1"/>
    </source>
</evidence>
<dbReference type="EMBL" id="JAARVG010000006">
    <property type="protein sequence ID" value="MBC1793331.1"/>
    <property type="molecule type" value="Genomic_DNA"/>
</dbReference>
<dbReference type="InterPro" id="IPR041657">
    <property type="entry name" value="HTH_17"/>
</dbReference>
<dbReference type="EMBL" id="JAARVD010000005">
    <property type="protein sequence ID" value="MBC1797224.1"/>
    <property type="molecule type" value="Genomic_DNA"/>
</dbReference>
<evidence type="ECO:0000313" key="37">
    <source>
        <dbReference type="Proteomes" id="UP000586951"/>
    </source>
</evidence>
<organism evidence="2 20">
    <name type="scientific">Listeria booriae</name>
    <dbReference type="NCBI Taxonomy" id="1552123"/>
    <lineage>
        <taxon>Bacteria</taxon>
        <taxon>Bacillati</taxon>
        <taxon>Bacillota</taxon>
        <taxon>Bacilli</taxon>
        <taxon>Bacillales</taxon>
        <taxon>Listeriaceae</taxon>
        <taxon>Listeria</taxon>
    </lineage>
</organism>
<comment type="caution">
    <text evidence="2">The sequence shown here is derived from an EMBL/GenBank/DDBJ whole genome shotgun (WGS) entry which is preliminary data.</text>
</comment>
<evidence type="ECO:0000313" key="14">
    <source>
        <dbReference type="EMBL" id="MBC2175713.1"/>
    </source>
</evidence>
<dbReference type="Proteomes" id="UP000574104">
    <property type="component" value="Unassembled WGS sequence"/>
</dbReference>
<evidence type="ECO:0000313" key="29">
    <source>
        <dbReference type="Proteomes" id="UP000546244"/>
    </source>
</evidence>
<evidence type="ECO:0000313" key="7">
    <source>
        <dbReference type="EMBL" id="MBC1617426.1"/>
    </source>
</evidence>
<dbReference type="Proteomes" id="UP000541735">
    <property type="component" value="Unassembled WGS sequence"/>
</dbReference>
<evidence type="ECO:0000313" key="36">
    <source>
        <dbReference type="Proteomes" id="UP000585696"/>
    </source>
</evidence>
<evidence type="ECO:0000313" key="28">
    <source>
        <dbReference type="Proteomes" id="UP000544413"/>
    </source>
</evidence>
<dbReference type="EMBL" id="JAARZT010000012">
    <property type="protein sequence ID" value="MBC2293141.1"/>
    <property type="molecule type" value="Genomic_DNA"/>
</dbReference>
<dbReference type="Proteomes" id="UP000519573">
    <property type="component" value="Unassembled WGS sequence"/>
</dbReference>
<evidence type="ECO:0000313" key="3">
    <source>
        <dbReference type="EMBL" id="MBC1332151.1"/>
    </source>
</evidence>
<dbReference type="EMBL" id="JNFA01000025">
    <property type="protein sequence ID" value="KGL39691.1"/>
    <property type="molecule type" value="Genomic_DNA"/>
</dbReference>
<dbReference type="Proteomes" id="UP000546244">
    <property type="component" value="Unassembled WGS sequence"/>
</dbReference>
<evidence type="ECO:0000313" key="15">
    <source>
        <dbReference type="EMBL" id="MBC2239811.1"/>
    </source>
</evidence>
<evidence type="ECO:0000313" key="33">
    <source>
        <dbReference type="Proteomes" id="UP000550367"/>
    </source>
</evidence>
<dbReference type="STRING" id="1552123.EP57_11530"/>
<evidence type="ECO:0000313" key="20">
    <source>
        <dbReference type="Proteomes" id="UP000029844"/>
    </source>
</evidence>